<feature type="non-terminal residue" evidence="1">
    <location>
        <position position="42"/>
    </location>
</feature>
<organism evidence="1">
    <name type="scientific">marine metagenome</name>
    <dbReference type="NCBI Taxonomy" id="408172"/>
    <lineage>
        <taxon>unclassified sequences</taxon>
        <taxon>metagenomes</taxon>
        <taxon>ecological metagenomes</taxon>
    </lineage>
</organism>
<sequence>MTPPQHRSDADVDWTSLHSADASWRTRLLGDLSEAFAIPRYV</sequence>
<name>A0A382R8E8_9ZZZZ</name>
<gene>
    <name evidence="1" type="ORF">METZ01_LOCUS346848</name>
</gene>
<accession>A0A382R8E8</accession>
<dbReference type="EMBL" id="UINC01119868">
    <property type="protein sequence ID" value="SVC93994.1"/>
    <property type="molecule type" value="Genomic_DNA"/>
</dbReference>
<reference evidence="1" key="1">
    <citation type="submission" date="2018-05" db="EMBL/GenBank/DDBJ databases">
        <authorList>
            <person name="Lanie J.A."/>
            <person name="Ng W.-L."/>
            <person name="Kazmierczak K.M."/>
            <person name="Andrzejewski T.M."/>
            <person name="Davidsen T.M."/>
            <person name="Wayne K.J."/>
            <person name="Tettelin H."/>
            <person name="Glass J.I."/>
            <person name="Rusch D."/>
            <person name="Podicherti R."/>
            <person name="Tsui H.-C.T."/>
            <person name="Winkler M.E."/>
        </authorList>
    </citation>
    <scope>NUCLEOTIDE SEQUENCE</scope>
</reference>
<protein>
    <submittedName>
        <fullName evidence="1">Uncharacterized protein</fullName>
    </submittedName>
</protein>
<dbReference type="AlphaFoldDB" id="A0A382R8E8"/>
<proteinExistence type="predicted"/>
<evidence type="ECO:0000313" key="1">
    <source>
        <dbReference type="EMBL" id="SVC93994.1"/>
    </source>
</evidence>